<keyword evidence="3" id="KW-1185">Reference proteome</keyword>
<dbReference type="PANTHER" id="PTHR43471">
    <property type="entry name" value="ABC TRANSPORTER PERMEASE"/>
    <property type="match status" value="1"/>
</dbReference>
<proteinExistence type="predicted"/>
<feature type="transmembrane region" description="Helical" evidence="1">
    <location>
        <begin position="131"/>
        <end position="156"/>
    </location>
</feature>
<protein>
    <submittedName>
        <fullName evidence="2">ABC transporter permease subunit</fullName>
    </submittedName>
</protein>
<feature type="transmembrane region" description="Helical" evidence="1">
    <location>
        <begin position="249"/>
        <end position="269"/>
    </location>
</feature>
<accession>A0ABX0NZ84</accession>
<dbReference type="PANTHER" id="PTHR43471:SF1">
    <property type="entry name" value="ABC TRANSPORTER PERMEASE PROTEIN NOSY-RELATED"/>
    <property type="match status" value="1"/>
</dbReference>
<evidence type="ECO:0000256" key="1">
    <source>
        <dbReference type="SAM" id="Phobius"/>
    </source>
</evidence>
<organism evidence="2 3">
    <name type="scientific">Massilia mucilaginosa</name>
    <dbReference type="NCBI Taxonomy" id="2609282"/>
    <lineage>
        <taxon>Bacteria</taxon>
        <taxon>Pseudomonadati</taxon>
        <taxon>Pseudomonadota</taxon>
        <taxon>Betaproteobacteria</taxon>
        <taxon>Burkholderiales</taxon>
        <taxon>Oxalobacteraceae</taxon>
        <taxon>Telluria group</taxon>
        <taxon>Massilia</taxon>
    </lineage>
</organism>
<reference evidence="2 3" key="1">
    <citation type="submission" date="2019-10" db="EMBL/GenBank/DDBJ databases">
        <title>Taxonomy of Antarctic Massilia spp.: description of Massilia rubra sp. nov., Massilia aquatica sp. nov., Massilia mucilaginosa sp. nov., Massilia frigida sp. nov. isolated from streams, lakes and regoliths.</title>
        <authorList>
            <person name="Holochova P."/>
            <person name="Sedlacek I."/>
            <person name="Kralova S."/>
            <person name="Maslanova I."/>
            <person name="Busse H.-J."/>
            <person name="Stankova E."/>
            <person name="Vrbovska V."/>
            <person name="Kovarovic V."/>
            <person name="Bartak M."/>
            <person name="Svec P."/>
            <person name="Pantucek R."/>
        </authorList>
    </citation>
    <scope>NUCLEOTIDE SEQUENCE [LARGE SCALE GENOMIC DNA]</scope>
    <source>
        <strain evidence="2 3">CCM 8733</strain>
    </source>
</reference>
<dbReference type="InterPro" id="IPR021913">
    <property type="entry name" value="DUF3526"/>
</dbReference>
<keyword evidence="1" id="KW-1133">Transmembrane helix</keyword>
<dbReference type="Pfam" id="PF12040">
    <property type="entry name" value="DUF3526"/>
    <property type="match status" value="1"/>
</dbReference>
<feature type="transmembrane region" description="Helical" evidence="1">
    <location>
        <begin position="177"/>
        <end position="199"/>
    </location>
</feature>
<evidence type="ECO:0000313" key="2">
    <source>
        <dbReference type="EMBL" id="NHZ92083.1"/>
    </source>
</evidence>
<sequence length="465" mass="50626">MSRGLPATLRTALLRAEAQRLWREPRLRWVAMLAPVLLLIVFFASMNSAARMADERTRFAASERARWVAQGQKDPHSAAHFGVWAVKPSSPLQVLAPGIEPFVGLSVWLEAHKRNEMIFRPNQDADPIMRSAASVAQVLEVLGPMFAILLGFAGFAQDRQRGTLRMAFGNGATPGRLLLSRFAVMVGLLVCMALAPVVAMGSYALQALPDAGWGGAGRLALWSLLNFLYLLVFLLIALAVSLKAPSARAALTIMLVLWLVLCVVLPRAAGNAAQVLAPVPSYQEVRSHLETESPAYEGADKWEARRQALIKAGATNVRAAQLDQSERESHAVFDRVLGRFYDSVEQQDRTFGWLGAFTPTVALQASGAAVAGTDFYQHRHFIEAAETYRRAMVNRLNGDLMRHTEHEDASKSTGQQFWEAVPAFAYRAPPLGSVLANAAAPLLLLSGWCAVAGLAAWRAAKGVRP</sequence>
<feature type="transmembrane region" description="Helical" evidence="1">
    <location>
        <begin position="219"/>
        <end position="242"/>
    </location>
</feature>
<comment type="caution">
    <text evidence="2">The sequence shown here is derived from an EMBL/GenBank/DDBJ whole genome shotgun (WGS) entry which is preliminary data.</text>
</comment>
<dbReference type="Proteomes" id="UP000609726">
    <property type="component" value="Unassembled WGS sequence"/>
</dbReference>
<keyword evidence="1" id="KW-0812">Transmembrane</keyword>
<dbReference type="EMBL" id="WHJH01000039">
    <property type="protein sequence ID" value="NHZ92083.1"/>
    <property type="molecule type" value="Genomic_DNA"/>
</dbReference>
<dbReference type="Pfam" id="PF12679">
    <property type="entry name" value="ABC2_membrane_2"/>
    <property type="match status" value="1"/>
</dbReference>
<keyword evidence="1" id="KW-0472">Membrane</keyword>
<evidence type="ECO:0000313" key="3">
    <source>
        <dbReference type="Proteomes" id="UP000609726"/>
    </source>
</evidence>
<name>A0ABX0NZ84_9BURK</name>
<feature type="transmembrane region" description="Helical" evidence="1">
    <location>
        <begin position="28"/>
        <end position="50"/>
    </location>
</feature>
<gene>
    <name evidence="2" type="ORF">F2P45_24200</name>
</gene>